<protein>
    <submittedName>
        <fullName evidence="2">Uncharacterized conserved protein PhnB, glyoxalase superfamily</fullName>
    </submittedName>
</protein>
<dbReference type="Proteomes" id="UP000184287">
    <property type="component" value="Unassembled WGS sequence"/>
</dbReference>
<accession>A0A1M4V454</accession>
<dbReference type="SUPFAM" id="SSF54593">
    <property type="entry name" value="Glyoxalase/Bleomycin resistance protein/Dihydroxybiphenyl dioxygenase"/>
    <property type="match status" value="1"/>
</dbReference>
<dbReference type="PROSITE" id="PS51819">
    <property type="entry name" value="VOC"/>
    <property type="match status" value="1"/>
</dbReference>
<keyword evidence="3" id="KW-1185">Reference proteome</keyword>
<proteinExistence type="predicted"/>
<dbReference type="InterPro" id="IPR029068">
    <property type="entry name" value="Glyas_Bleomycin-R_OHBP_Dase"/>
</dbReference>
<organism evidence="2 3">
    <name type="scientific">Pedobacter caeni</name>
    <dbReference type="NCBI Taxonomy" id="288992"/>
    <lineage>
        <taxon>Bacteria</taxon>
        <taxon>Pseudomonadati</taxon>
        <taxon>Bacteroidota</taxon>
        <taxon>Sphingobacteriia</taxon>
        <taxon>Sphingobacteriales</taxon>
        <taxon>Sphingobacteriaceae</taxon>
        <taxon>Pedobacter</taxon>
    </lineage>
</organism>
<dbReference type="OrthoDB" id="66829at2"/>
<dbReference type="InterPro" id="IPR037523">
    <property type="entry name" value="VOC_core"/>
</dbReference>
<gene>
    <name evidence="2" type="ORF">SAMN04488522_101772</name>
</gene>
<dbReference type="RefSeq" id="WP_073227609.1">
    <property type="nucleotide sequence ID" value="NZ_FQUQ01000001.1"/>
</dbReference>
<dbReference type="STRING" id="288992.SAMN04488522_101772"/>
<dbReference type="Gene3D" id="3.10.180.10">
    <property type="entry name" value="2,3-Dihydroxybiphenyl 1,2-Dioxygenase, domain 1"/>
    <property type="match status" value="1"/>
</dbReference>
<feature type="domain" description="VOC" evidence="1">
    <location>
        <begin position="2"/>
        <end position="138"/>
    </location>
</feature>
<dbReference type="AlphaFoldDB" id="A0A1M4V454"/>
<sequence length="140" mass="16308">MKITKLTPNFEVTDVKQTVAYYEENFGFKLVMTVPETQSEIEQSFAEDKKYVYAMVHKDHIEIFFQCSDTFKEDVVFSQGLSIGASVSFYMDIEGIEKFHQLMKEKNLQVTDLKTTWYGMNEFYLKDLNGYILGFAERAG</sequence>
<name>A0A1M4V454_9SPHI</name>
<evidence type="ECO:0000313" key="3">
    <source>
        <dbReference type="Proteomes" id="UP000184287"/>
    </source>
</evidence>
<reference evidence="3" key="1">
    <citation type="submission" date="2016-11" db="EMBL/GenBank/DDBJ databases">
        <authorList>
            <person name="Varghese N."/>
            <person name="Submissions S."/>
        </authorList>
    </citation>
    <scope>NUCLEOTIDE SEQUENCE [LARGE SCALE GENOMIC DNA]</scope>
    <source>
        <strain evidence="3">DSM 16990</strain>
    </source>
</reference>
<evidence type="ECO:0000313" key="2">
    <source>
        <dbReference type="EMBL" id="SHE63766.1"/>
    </source>
</evidence>
<dbReference type="EMBL" id="FQUQ01000001">
    <property type="protein sequence ID" value="SHE63766.1"/>
    <property type="molecule type" value="Genomic_DNA"/>
</dbReference>
<evidence type="ECO:0000259" key="1">
    <source>
        <dbReference type="PROSITE" id="PS51819"/>
    </source>
</evidence>